<dbReference type="RefSeq" id="WP_166272149.1">
    <property type="nucleotide sequence ID" value="NZ_CP048029.1"/>
</dbReference>
<evidence type="ECO:0000256" key="2">
    <source>
        <dbReference type="ARBA" id="ARBA00006472"/>
    </source>
</evidence>
<gene>
    <name evidence="5" type="ORF">GWK36_14290</name>
</gene>
<comment type="catalytic activity">
    <reaction evidence="1">
        <text>(4aS,6R)-4a-hydroxy-L-erythro-5,6,7,8-tetrahydrobiopterin = (6R)-L-erythro-6,7-dihydrobiopterin + H2O</text>
        <dbReference type="Rhea" id="RHEA:11920"/>
        <dbReference type="ChEBI" id="CHEBI:15377"/>
        <dbReference type="ChEBI" id="CHEBI:15642"/>
        <dbReference type="ChEBI" id="CHEBI:43120"/>
        <dbReference type="EC" id="4.2.1.96"/>
    </reaction>
</comment>
<dbReference type="Gene3D" id="3.30.1360.20">
    <property type="entry name" value="Transcriptional coactivator/pterin dehydratase"/>
    <property type="match status" value="1"/>
</dbReference>
<organism evidence="5 6">
    <name type="scientific">Caldichromatium japonicum</name>
    <dbReference type="NCBI Taxonomy" id="2699430"/>
    <lineage>
        <taxon>Bacteria</taxon>
        <taxon>Pseudomonadati</taxon>
        <taxon>Pseudomonadota</taxon>
        <taxon>Gammaproteobacteria</taxon>
        <taxon>Chromatiales</taxon>
        <taxon>Chromatiaceae</taxon>
        <taxon>Caldichromatium</taxon>
    </lineage>
</organism>
<dbReference type="GO" id="GO:0006729">
    <property type="term" value="P:tetrahydrobiopterin biosynthetic process"/>
    <property type="evidence" value="ECO:0007669"/>
    <property type="project" value="InterPro"/>
</dbReference>
<accession>A0A6G7VGJ5</accession>
<dbReference type="Proteomes" id="UP000502699">
    <property type="component" value="Chromosome"/>
</dbReference>
<evidence type="ECO:0000256" key="3">
    <source>
        <dbReference type="ARBA" id="ARBA00013252"/>
    </source>
</evidence>
<keyword evidence="4" id="KW-0456">Lyase</keyword>
<evidence type="ECO:0000313" key="6">
    <source>
        <dbReference type="Proteomes" id="UP000502699"/>
    </source>
</evidence>
<name>A0A6G7VGJ5_9GAMM</name>
<dbReference type="EMBL" id="CP048029">
    <property type="protein sequence ID" value="QIK38968.1"/>
    <property type="molecule type" value="Genomic_DNA"/>
</dbReference>
<keyword evidence="6" id="KW-1185">Reference proteome</keyword>
<dbReference type="InterPro" id="IPR001533">
    <property type="entry name" value="Pterin_deHydtase"/>
</dbReference>
<evidence type="ECO:0000256" key="4">
    <source>
        <dbReference type="ARBA" id="ARBA00023239"/>
    </source>
</evidence>
<evidence type="ECO:0000256" key="1">
    <source>
        <dbReference type="ARBA" id="ARBA00001554"/>
    </source>
</evidence>
<comment type="similarity">
    <text evidence="2">Belongs to the pterin-4-alpha-carbinolamine dehydratase family.</text>
</comment>
<protein>
    <recommendedName>
        <fullName evidence="3">4a-hydroxytetrahydrobiopterin dehydratase</fullName>
        <ecNumber evidence="3">4.2.1.96</ecNumber>
    </recommendedName>
</protein>
<dbReference type="KEGG" id="cjap:GWK36_14290"/>
<proteinExistence type="inferred from homology"/>
<dbReference type="Pfam" id="PF01329">
    <property type="entry name" value="Pterin_4a"/>
    <property type="match status" value="1"/>
</dbReference>
<dbReference type="EC" id="4.2.1.96" evidence="3"/>
<dbReference type="InterPro" id="IPR036428">
    <property type="entry name" value="PCD_sf"/>
</dbReference>
<reference evidence="6" key="1">
    <citation type="submission" date="2020-01" db="EMBL/GenBank/DDBJ databases">
        <title>Caldichromatium gen. nov., sp. nov., a thermophilic purple sulfur bacterium member of the family Chromatiaceae isolated from Nakabusa hot spring, Japan.</title>
        <authorList>
            <person name="Saini M.K."/>
            <person name="Hanada S."/>
            <person name="Tank M."/>
        </authorList>
    </citation>
    <scope>NUCLEOTIDE SEQUENCE [LARGE SCALE GENOMIC DNA]</scope>
    <source>
        <strain evidence="6">No.7</strain>
    </source>
</reference>
<dbReference type="GO" id="GO:0008124">
    <property type="term" value="F:4-alpha-hydroxytetrahydrobiopterin dehydratase activity"/>
    <property type="evidence" value="ECO:0007669"/>
    <property type="project" value="UniProtKB-EC"/>
</dbReference>
<dbReference type="AlphaFoldDB" id="A0A6G7VGJ5"/>
<evidence type="ECO:0000313" key="5">
    <source>
        <dbReference type="EMBL" id="QIK38968.1"/>
    </source>
</evidence>
<dbReference type="SUPFAM" id="SSF55248">
    <property type="entry name" value="PCD-like"/>
    <property type="match status" value="1"/>
</dbReference>
<sequence>MQTSPWQRRDRPPCIERRIEFADYSETRAFLDTLAQLSEEMGLYPDISFGRTYVNLTLHLDAPQAQDPEEREQRIDRFLAEVDRALDGQGEDRVGTL</sequence>